<name>A0A4Q1BE12_TREME</name>
<evidence type="ECO:0000313" key="2">
    <source>
        <dbReference type="Proteomes" id="UP000289152"/>
    </source>
</evidence>
<dbReference type="OrthoDB" id="2567806at2759"/>
<dbReference type="AlphaFoldDB" id="A0A4Q1BE12"/>
<dbReference type="STRING" id="5217.A0A4Q1BE12"/>
<dbReference type="InParanoid" id="A0A4Q1BE12"/>
<dbReference type="EMBL" id="SDIL01000151">
    <property type="protein sequence ID" value="RXK35215.1"/>
    <property type="molecule type" value="Genomic_DNA"/>
</dbReference>
<keyword evidence="2" id="KW-1185">Reference proteome</keyword>
<gene>
    <name evidence="1" type="ORF">M231_07518</name>
</gene>
<sequence>MPDKAARTVIYKPDPHGPEYLVFVDDVVEYERWKAGDRSIALALIIGKFAIYSAPKGHTGPLNEVSRQEIENVFFGGENNVKDKSVE</sequence>
<dbReference type="VEuPathDB" id="FungiDB:TREMEDRAFT_45835"/>
<evidence type="ECO:0000313" key="1">
    <source>
        <dbReference type="EMBL" id="RXK35215.1"/>
    </source>
</evidence>
<evidence type="ECO:0008006" key="3">
    <source>
        <dbReference type="Google" id="ProtNLM"/>
    </source>
</evidence>
<dbReference type="InterPro" id="IPR036786">
    <property type="entry name" value="Ribosome_mat_SBDS_N_sf"/>
</dbReference>
<organism evidence="1 2">
    <name type="scientific">Tremella mesenterica</name>
    <name type="common">Jelly fungus</name>
    <dbReference type="NCBI Taxonomy" id="5217"/>
    <lineage>
        <taxon>Eukaryota</taxon>
        <taxon>Fungi</taxon>
        <taxon>Dikarya</taxon>
        <taxon>Basidiomycota</taxon>
        <taxon>Agaricomycotina</taxon>
        <taxon>Tremellomycetes</taxon>
        <taxon>Tremellales</taxon>
        <taxon>Tremellaceae</taxon>
        <taxon>Tremella</taxon>
    </lineage>
</organism>
<accession>A0A4Q1BE12</accession>
<comment type="caution">
    <text evidence="1">The sequence shown here is derived from an EMBL/GenBank/DDBJ whole genome shotgun (WGS) entry which is preliminary data.</text>
</comment>
<dbReference type="Proteomes" id="UP000289152">
    <property type="component" value="Unassembled WGS sequence"/>
</dbReference>
<dbReference type="Gene3D" id="3.30.1250.10">
    <property type="entry name" value="Ribosome maturation protein SBDS, N-terminal domain"/>
    <property type="match status" value="1"/>
</dbReference>
<dbReference type="SUPFAM" id="SSF89895">
    <property type="entry name" value="FYSH domain"/>
    <property type="match status" value="1"/>
</dbReference>
<reference evidence="1 2" key="1">
    <citation type="submission" date="2016-06" db="EMBL/GenBank/DDBJ databases">
        <title>Evolution of pathogenesis and genome organization in the Tremellales.</title>
        <authorList>
            <person name="Cuomo C."/>
            <person name="Litvintseva A."/>
            <person name="Heitman J."/>
            <person name="Chen Y."/>
            <person name="Sun S."/>
            <person name="Springer D."/>
            <person name="Dromer F."/>
            <person name="Young S."/>
            <person name="Zeng Q."/>
            <person name="Chapman S."/>
            <person name="Gujja S."/>
            <person name="Saif S."/>
            <person name="Birren B."/>
        </authorList>
    </citation>
    <scope>NUCLEOTIDE SEQUENCE [LARGE SCALE GENOMIC DNA]</scope>
    <source>
        <strain evidence="1 2">ATCC 28783</strain>
    </source>
</reference>
<protein>
    <recommendedName>
        <fullName evidence="3">Ribosome maturation protein SDO1/SBDS N-terminal domain-containing protein</fullName>
    </recommendedName>
</protein>
<proteinExistence type="predicted"/>